<dbReference type="PANTHER" id="PTHR17985">
    <property type="entry name" value="SER/THR-RICH PROTEIN T10 IN DGCR REGION"/>
    <property type="match status" value="1"/>
</dbReference>
<dbReference type="GO" id="GO:0009306">
    <property type="term" value="P:protein secretion"/>
    <property type="evidence" value="ECO:0007669"/>
    <property type="project" value="TreeGrafter"/>
</dbReference>
<feature type="region of interest" description="Disordered" evidence="1">
    <location>
        <begin position="218"/>
        <end position="266"/>
    </location>
</feature>
<dbReference type="Pfam" id="PF05742">
    <property type="entry name" value="TANGO2"/>
    <property type="match status" value="2"/>
</dbReference>
<dbReference type="GO" id="GO:0005794">
    <property type="term" value="C:Golgi apparatus"/>
    <property type="evidence" value="ECO:0007669"/>
    <property type="project" value="TreeGrafter"/>
</dbReference>
<evidence type="ECO:0000313" key="3">
    <source>
        <dbReference type="Proteomes" id="UP001318040"/>
    </source>
</evidence>
<feature type="compositionally biased region" description="Acidic residues" evidence="1">
    <location>
        <begin position="218"/>
        <end position="236"/>
    </location>
</feature>
<dbReference type="GO" id="GO:0007030">
    <property type="term" value="P:Golgi organization"/>
    <property type="evidence" value="ECO:0007669"/>
    <property type="project" value="TreeGrafter"/>
</dbReference>
<keyword evidence="2" id="KW-0472">Membrane</keyword>
<dbReference type="AlphaFoldDB" id="A0AAJ7UI65"/>
<evidence type="ECO:0000313" key="4">
    <source>
        <dbReference type="RefSeq" id="XP_032836921.1"/>
    </source>
</evidence>
<protein>
    <submittedName>
        <fullName evidence="4">Transport and Golgi organization protein 2 homolog isoform X7</fullName>
    </submittedName>
</protein>
<gene>
    <name evidence="4" type="primary">TANGO2</name>
</gene>
<keyword evidence="2" id="KW-1133">Transmembrane helix</keyword>
<dbReference type="PANTHER" id="PTHR17985:SF8">
    <property type="entry name" value="TRANSPORT AND GOLGI ORGANIZATION PROTEIN 2 HOMOLOG"/>
    <property type="match status" value="1"/>
</dbReference>
<name>A0AAJ7UI65_PETMA</name>
<organism evidence="3 4">
    <name type="scientific">Petromyzon marinus</name>
    <name type="common">Sea lamprey</name>
    <dbReference type="NCBI Taxonomy" id="7757"/>
    <lineage>
        <taxon>Eukaryota</taxon>
        <taxon>Metazoa</taxon>
        <taxon>Chordata</taxon>
        <taxon>Craniata</taxon>
        <taxon>Vertebrata</taxon>
        <taxon>Cyclostomata</taxon>
        <taxon>Hyperoartia</taxon>
        <taxon>Petromyzontiformes</taxon>
        <taxon>Petromyzontidae</taxon>
        <taxon>Petromyzon</taxon>
    </lineage>
</organism>
<sequence>MCILFLKFDPRPTTKGAYRLMVAANRDEFFSRPSLAAQFWPSHPHVISGVDLQEGREGGSWLGVTRGGRFAALTNVLEHSRDTHTRGRGVVMVMVVMVVMAVMVVAVMSCGTTVTVAMQRLFHYSLLRHGKAAFSVAVRRGGSHSELTEALLTILNDTTPVLPDPLLEAQGDLRMKQLLPQYAAVCVRTPTYGTRTNSVLLVGVDGRVSFTERTMEEVEEVEEEEEEEVEEVEEVKEEAPESHSPRWARRDHHFLLRPQPPPTPLP</sequence>
<dbReference type="CTD" id="128989"/>
<proteinExistence type="predicted"/>
<dbReference type="Proteomes" id="UP001318040">
    <property type="component" value="Chromosome 77"/>
</dbReference>
<reference evidence="4" key="1">
    <citation type="submission" date="2025-08" db="UniProtKB">
        <authorList>
            <consortium name="RefSeq"/>
        </authorList>
    </citation>
    <scope>IDENTIFICATION</scope>
    <source>
        <tissue evidence="4">Sperm</tissue>
    </source>
</reference>
<dbReference type="RefSeq" id="XP_032836921.1">
    <property type="nucleotide sequence ID" value="XM_032981030.1"/>
</dbReference>
<keyword evidence="2" id="KW-0812">Transmembrane</keyword>
<accession>A0AAJ7UI65</accession>
<evidence type="ECO:0000256" key="1">
    <source>
        <dbReference type="SAM" id="MobiDB-lite"/>
    </source>
</evidence>
<feature type="transmembrane region" description="Helical" evidence="2">
    <location>
        <begin position="89"/>
        <end position="108"/>
    </location>
</feature>
<evidence type="ECO:0000256" key="2">
    <source>
        <dbReference type="SAM" id="Phobius"/>
    </source>
</evidence>
<dbReference type="InterPro" id="IPR008551">
    <property type="entry name" value="TANGO2"/>
</dbReference>
<keyword evidence="3" id="KW-1185">Reference proteome</keyword>